<dbReference type="RefSeq" id="WP_133958079.1">
    <property type="nucleotide sequence ID" value="NZ_SORI01000014.1"/>
</dbReference>
<accession>A0A4R8M6Z3</accession>
<dbReference type="Gene3D" id="3.40.50.2020">
    <property type="match status" value="1"/>
</dbReference>
<dbReference type="InterPro" id="IPR051910">
    <property type="entry name" value="ComF/GntX_DNA_util-trans"/>
</dbReference>
<sequence length="208" mass="21684">MSIPEAVLRFGTHLLWPAACPFCGALGVPACVTCLLPLLAPPLPADLGSLTLEAGGIHEGVLRDLVLELKYGRNRPLGVAMGHALGRIFPRPLCDILVPVPLHADSGRGYNQSQALAEGISREWGVPVADGLQWNGLRAAQTSLEEGERRSMPAGAILPRGKQLEGKRAVIVDDVSTTGTTLLRAAEAAALGGGKAVLALAWTIAPKA</sequence>
<keyword evidence="3" id="KW-0328">Glycosyltransferase</keyword>
<keyword evidence="3" id="KW-0808">Transferase</keyword>
<evidence type="ECO:0000259" key="2">
    <source>
        <dbReference type="Pfam" id="PF00156"/>
    </source>
</evidence>
<dbReference type="EMBL" id="SORI01000014">
    <property type="protein sequence ID" value="TDY58360.1"/>
    <property type="molecule type" value="Genomic_DNA"/>
</dbReference>
<dbReference type="PANTHER" id="PTHR47505">
    <property type="entry name" value="DNA UTILIZATION PROTEIN YHGH"/>
    <property type="match status" value="1"/>
</dbReference>
<dbReference type="PANTHER" id="PTHR47505:SF1">
    <property type="entry name" value="DNA UTILIZATION PROTEIN YHGH"/>
    <property type="match status" value="1"/>
</dbReference>
<name>A0A4R8M6Z3_9BACT</name>
<reference evidence="3 4" key="1">
    <citation type="submission" date="2019-03" db="EMBL/GenBank/DDBJ databases">
        <title>Genomic Encyclopedia of Type Strains, Phase IV (KMG-IV): sequencing the most valuable type-strain genomes for metagenomic binning, comparative biology and taxonomic classification.</title>
        <authorList>
            <person name="Goeker M."/>
        </authorList>
    </citation>
    <scope>NUCLEOTIDE SEQUENCE [LARGE SCALE GENOMIC DNA]</scope>
    <source>
        <strain evidence="3 4">DSM 25964</strain>
    </source>
</reference>
<dbReference type="Proteomes" id="UP000295066">
    <property type="component" value="Unassembled WGS sequence"/>
</dbReference>
<proteinExistence type="inferred from homology"/>
<dbReference type="GO" id="GO:0016757">
    <property type="term" value="F:glycosyltransferase activity"/>
    <property type="evidence" value="ECO:0007669"/>
    <property type="project" value="UniProtKB-KW"/>
</dbReference>
<dbReference type="SUPFAM" id="SSF53271">
    <property type="entry name" value="PRTase-like"/>
    <property type="match status" value="1"/>
</dbReference>
<comment type="caution">
    <text evidence="3">The sequence shown here is derived from an EMBL/GenBank/DDBJ whole genome shotgun (WGS) entry which is preliminary data.</text>
</comment>
<dbReference type="CDD" id="cd06223">
    <property type="entry name" value="PRTases_typeI"/>
    <property type="match status" value="1"/>
</dbReference>
<comment type="similarity">
    <text evidence="1">Belongs to the ComF/GntX family.</text>
</comment>
<organism evidence="3 4">
    <name type="scientific">Aminivibrio pyruvatiphilus</name>
    <dbReference type="NCBI Taxonomy" id="1005740"/>
    <lineage>
        <taxon>Bacteria</taxon>
        <taxon>Thermotogati</taxon>
        <taxon>Synergistota</taxon>
        <taxon>Synergistia</taxon>
        <taxon>Synergistales</taxon>
        <taxon>Aminobacteriaceae</taxon>
        <taxon>Aminivibrio</taxon>
    </lineage>
</organism>
<protein>
    <submittedName>
        <fullName evidence="3">Putative amidophosphoribosyltransferase</fullName>
    </submittedName>
</protein>
<evidence type="ECO:0000313" key="3">
    <source>
        <dbReference type="EMBL" id="TDY58360.1"/>
    </source>
</evidence>
<dbReference type="InterPro" id="IPR029057">
    <property type="entry name" value="PRTase-like"/>
</dbReference>
<keyword evidence="4" id="KW-1185">Reference proteome</keyword>
<dbReference type="AlphaFoldDB" id="A0A4R8M6Z3"/>
<dbReference type="Pfam" id="PF00156">
    <property type="entry name" value="Pribosyltran"/>
    <property type="match status" value="1"/>
</dbReference>
<feature type="domain" description="Phosphoribosyltransferase" evidence="2">
    <location>
        <begin position="153"/>
        <end position="189"/>
    </location>
</feature>
<dbReference type="InterPro" id="IPR000836">
    <property type="entry name" value="PRTase_dom"/>
</dbReference>
<evidence type="ECO:0000256" key="1">
    <source>
        <dbReference type="ARBA" id="ARBA00008007"/>
    </source>
</evidence>
<gene>
    <name evidence="3" type="ORF">C8D99_11452</name>
</gene>
<evidence type="ECO:0000313" key="4">
    <source>
        <dbReference type="Proteomes" id="UP000295066"/>
    </source>
</evidence>
<dbReference type="OrthoDB" id="5448at2"/>